<feature type="region of interest" description="Disordered" evidence="10">
    <location>
        <begin position="340"/>
        <end position="365"/>
    </location>
</feature>
<dbReference type="GO" id="GO:0009650">
    <property type="term" value="P:UV protection"/>
    <property type="evidence" value="ECO:0007669"/>
    <property type="project" value="UniProtKB-ARBA"/>
</dbReference>
<dbReference type="FunFam" id="1.10.150.20:FF:000030">
    <property type="entry name" value="Flap endonuclease GEN-like 1"/>
    <property type="match status" value="1"/>
</dbReference>
<evidence type="ECO:0000256" key="1">
    <source>
        <dbReference type="ARBA" id="ARBA00001946"/>
    </source>
</evidence>
<dbReference type="InterPro" id="IPR057340">
    <property type="entry name" value="Chromo_SEND1"/>
</dbReference>
<dbReference type="Gene3D" id="3.40.50.1010">
    <property type="entry name" value="5'-nuclease"/>
    <property type="match status" value="1"/>
</dbReference>
<dbReference type="Proteomes" id="UP001346149">
    <property type="component" value="Unassembled WGS sequence"/>
</dbReference>
<dbReference type="EMBL" id="JAXQNO010000008">
    <property type="protein sequence ID" value="KAK4792569.1"/>
    <property type="molecule type" value="Genomic_DNA"/>
</dbReference>
<feature type="compositionally biased region" description="Basic residues" evidence="10">
    <location>
        <begin position="345"/>
        <end position="361"/>
    </location>
</feature>
<dbReference type="GO" id="GO:0046872">
    <property type="term" value="F:metal ion binding"/>
    <property type="evidence" value="ECO:0007669"/>
    <property type="project" value="UniProtKB-KW"/>
</dbReference>
<evidence type="ECO:0000256" key="10">
    <source>
        <dbReference type="SAM" id="MobiDB-lite"/>
    </source>
</evidence>
<evidence type="ECO:0000256" key="4">
    <source>
        <dbReference type="ARBA" id="ARBA00022759"/>
    </source>
</evidence>
<evidence type="ECO:0000313" key="13">
    <source>
        <dbReference type="Proteomes" id="UP001346149"/>
    </source>
</evidence>
<dbReference type="InterPro" id="IPR036279">
    <property type="entry name" value="5-3_exonuclease_C_sf"/>
</dbReference>
<protein>
    <recommendedName>
        <fullName evidence="11">XPG-I domain-containing protein</fullName>
    </recommendedName>
</protein>
<feature type="domain" description="XPG-I" evidence="11">
    <location>
        <begin position="52"/>
        <end position="122"/>
    </location>
</feature>
<evidence type="ECO:0000256" key="7">
    <source>
        <dbReference type="ARBA" id="ARBA00022842"/>
    </source>
</evidence>
<dbReference type="SUPFAM" id="SSF47807">
    <property type="entry name" value="5' to 3' exonuclease, C-terminal subdomain"/>
    <property type="match status" value="1"/>
</dbReference>
<dbReference type="Pfam" id="PF25386">
    <property type="entry name" value="Chromo_SEND1"/>
    <property type="match status" value="1"/>
</dbReference>
<dbReference type="PANTHER" id="PTHR11081:SF54">
    <property type="entry name" value="SINGLE-STRAND DNA ENDONUCLEASE 1"/>
    <property type="match status" value="1"/>
</dbReference>
<evidence type="ECO:0000259" key="11">
    <source>
        <dbReference type="SMART" id="SM00484"/>
    </source>
</evidence>
<comment type="similarity">
    <text evidence="9">Belongs to the XPG/RAD2 endonuclease family. GEN subfamily.</text>
</comment>
<reference evidence="12 13" key="1">
    <citation type="journal article" date="2023" name="Hortic Res">
        <title>Pangenome of water caltrop reveals structural variations and asymmetric subgenome divergence after allopolyploidization.</title>
        <authorList>
            <person name="Zhang X."/>
            <person name="Chen Y."/>
            <person name="Wang L."/>
            <person name="Yuan Y."/>
            <person name="Fang M."/>
            <person name="Shi L."/>
            <person name="Lu R."/>
            <person name="Comes H.P."/>
            <person name="Ma Y."/>
            <person name="Chen Y."/>
            <person name="Huang G."/>
            <person name="Zhou Y."/>
            <person name="Zheng Z."/>
            <person name="Qiu Y."/>
        </authorList>
    </citation>
    <scope>NUCLEOTIDE SEQUENCE [LARGE SCALE GENOMIC DNA]</scope>
    <source>
        <strain evidence="12">F231</strain>
    </source>
</reference>
<dbReference type="AlphaFoldDB" id="A0AAN7LWK1"/>
<keyword evidence="8" id="KW-0234">DNA repair</keyword>
<dbReference type="SUPFAM" id="SSF54160">
    <property type="entry name" value="Chromo domain-like"/>
    <property type="match status" value="1"/>
</dbReference>
<proteinExistence type="inferred from homology"/>
<dbReference type="PRINTS" id="PR00853">
    <property type="entry name" value="XPGRADSUPER"/>
</dbReference>
<evidence type="ECO:0000256" key="9">
    <source>
        <dbReference type="ARBA" id="ARBA00038112"/>
    </source>
</evidence>
<evidence type="ECO:0000256" key="6">
    <source>
        <dbReference type="ARBA" id="ARBA00022801"/>
    </source>
</evidence>
<evidence type="ECO:0000256" key="8">
    <source>
        <dbReference type="ARBA" id="ARBA00023204"/>
    </source>
</evidence>
<keyword evidence="5" id="KW-0227">DNA damage</keyword>
<keyword evidence="13" id="KW-1185">Reference proteome</keyword>
<dbReference type="SUPFAM" id="SSF88723">
    <property type="entry name" value="PIN domain-like"/>
    <property type="match status" value="1"/>
</dbReference>
<comment type="caution">
    <text evidence="12">The sequence shown here is derived from an EMBL/GenBank/DDBJ whole genome shotgun (WGS) entry which is preliminary data.</text>
</comment>
<keyword evidence="3" id="KW-0479">Metal-binding</keyword>
<evidence type="ECO:0000313" key="12">
    <source>
        <dbReference type="EMBL" id="KAK4792569.1"/>
    </source>
</evidence>
<keyword evidence="2" id="KW-0540">Nuclease</keyword>
<accession>A0AAN7LWK1</accession>
<organism evidence="12 13">
    <name type="scientific">Trapa natans</name>
    <name type="common">Water chestnut</name>
    <dbReference type="NCBI Taxonomy" id="22666"/>
    <lineage>
        <taxon>Eukaryota</taxon>
        <taxon>Viridiplantae</taxon>
        <taxon>Streptophyta</taxon>
        <taxon>Embryophyta</taxon>
        <taxon>Tracheophyta</taxon>
        <taxon>Spermatophyta</taxon>
        <taxon>Magnoliopsida</taxon>
        <taxon>eudicotyledons</taxon>
        <taxon>Gunneridae</taxon>
        <taxon>Pentapetalae</taxon>
        <taxon>rosids</taxon>
        <taxon>malvids</taxon>
        <taxon>Myrtales</taxon>
        <taxon>Lythraceae</taxon>
        <taxon>Trapa</taxon>
    </lineage>
</organism>
<evidence type="ECO:0000256" key="3">
    <source>
        <dbReference type="ARBA" id="ARBA00022723"/>
    </source>
</evidence>
<dbReference type="SMART" id="SM00484">
    <property type="entry name" value="XPGI"/>
    <property type="match status" value="1"/>
</dbReference>
<dbReference type="Pfam" id="PF00867">
    <property type="entry name" value="XPG_I"/>
    <property type="match status" value="1"/>
</dbReference>
<dbReference type="GO" id="GO:0017108">
    <property type="term" value="F:5'-flap endonuclease activity"/>
    <property type="evidence" value="ECO:0007669"/>
    <property type="project" value="TreeGrafter"/>
</dbReference>
<dbReference type="InterPro" id="IPR006084">
    <property type="entry name" value="XPG/Rad2"/>
</dbReference>
<dbReference type="GO" id="GO:0006281">
    <property type="term" value="P:DNA repair"/>
    <property type="evidence" value="ECO:0007669"/>
    <property type="project" value="UniProtKB-KW"/>
</dbReference>
<dbReference type="CDD" id="cd09900">
    <property type="entry name" value="H3TH_XPG-like"/>
    <property type="match status" value="1"/>
</dbReference>
<dbReference type="InterPro" id="IPR029060">
    <property type="entry name" value="PIN-like_dom_sf"/>
</dbReference>
<dbReference type="PANTHER" id="PTHR11081">
    <property type="entry name" value="FLAP ENDONUCLEASE FAMILY MEMBER"/>
    <property type="match status" value="1"/>
</dbReference>
<comment type="cofactor">
    <cofactor evidence="1">
        <name>Mg(2+)</name>
        <dbReference type="ChEBI" id="CHEBI:18420"/>
    </cofactor>
</comment>
<gene>
    <name evidence="12" type="ORF">SAY86_023004</name>
</gene>
<keyword evidence="7" id="KW-0460">Magnesium</keyword>
<evidence type="ECO:0000256" key="5">
    <source>
        <dbReference type="ARBA" id="ARBA00022763"/>
    </source>
</evidence>
<keyword evidence="4" id="KW-0255">Endonuclease</keyword>
<sequence>MQYPISHLVEAHPTDMQQVSWDEENSKNVSSLRRNMGSEFSCMIKEAKLLGQALGIPSLNGIEEAEAQCALLNSEFLCDGCFTSDSDAFLFGARTVYRDICLGDGGYVVCYEMSDIERQLGLGRNSLIALAILLGSDYSHGVHGFGQESACHIVKSAGDESVLQMIVRGGLPYLKKSKGSKKQGKTVDMALLDKEHKSEGNEFLLVINAYTKPKCHSADSDAVNRVLSQHPFDRAKLHQICSQLLDWPPETADDYILPKIAERDLRRFANLRLKSAAVGLELPINQIPVKCPVSGIVKHRKVQGRECFEVTWECLEGLKTSIVPADLLESACPERIREFEENIAQKKKPKNPKPRQRKPRKNTQSVAEIDLKLQNLMLDINLGRNTYPNSSASPSMTTAVPEAKSSQIEISSPVCNPPPPLGEEFEDNRAVSVAAVSGSPVAARTSAIEFIDLLSPSSDICTRPVSKYTEAHRQQIDVIDLSESENDASPEHVRKARELRLFIAGIKNDK</sequence>
<dbReference type="Gene3D" id="1.10.150.20">
    <property type="entry name" value="5' to 3' exonuclease, C-terminal subdomain"/>
    <property type="match status" value="1"/>
</dbReference>
<keyword evidence="6" id="KW-0378">Hydrolase</keyword>
<evidence type="ECO:0000256" key="2">
    <source>
        <dbReference type="ARBA" id="ARBA00022722"/>
    </source>
</evidence>
<dbReference type="InterPro" id="IPR016197">
    <property type="entry name" value="Chromo-like_dom_sf"/>
</dbReference>
<dbReference type="InterPro" id="IPR006086">
    <property type="entry name" value="XPG-I_dom"/>
</dbReference>
<name>A0AAN7LWK1_TRANT</name>